<comment type="caution">
    <text evidence="4">The sequence shown here is derived from an EMBL/GenBank/DDBJ whole genome shotgun (WGS) entry which is preliminary data.</text>
</comment>
<feature type="non-terminal residue" evidence="4">
    <location>
        <position position="1751"/>
    </location>
</feature>
<feature type="compositionally biased region" description="Basic and acidic residues" evidence="2">
    <location>
        <begin position="1308"/>
        <end position="1323"/>
    </location>
</feature>
<feature type="region of interest" description="Disordered" evidence="2">
    <location>
        <begin position="728"/>
        <end position="755"/>
    </location>
</feature>
<protein>
    <recommendedName>
        <fullName evidence="6">Reverse transcriptase domain-containing protein</fullName>
    </recommendedName>
</protein>
<keyword evidence="3" id="KW-0812">Transmembrane</keyword>
<organism evidence="4 5">
    <name type="scientific">Prorocentrum cordatum</name>
    <dbReference type="NCBI Taxonomy" id="2364126"/>
    <lineage>
        <taxon>Eukaryota</taxon>
        <taxon>Sar</taxon>
        <taxon>Alveolata</taxon>
        <taxon>Dinophyceae</taxon>
        <taxon>Prorocentrales</taxon>
        <taxon>Prorocentraceae</taxon>
        <taxon>Prorocentrum</taxon>
    </lineage>
</organism>
<feature type="compositionally biased region" description="Basic and acidic residues" evidence="2">
    <location>
        <begin position="1331"/>
        <end position="1346"/>
    </location>
</feature>
<evidence type="ECO:0000256" key="3">
    <source>
        <dbReference type="SAM" id="Phobius"/>
    </source>
</evidence>
<feature type="compositionally biased region" description="Pro residues" evidence="2">
    <location>
        <begin position="891"/>
        <end position="902"/>
    </location>
</feature>
<evidence type="ECO:0000256" key="2">
    <source>
        <dbReference type="SAM" id="MobiDB-lite"/>
    </source>
</evidence>
<accession>A0ABN9XZA0</accession>
<reference evidence="4" key="1">
    <citation type="submission" date="2023-10" db="EMBL/GenBank/DDBJ databases">
        <authorList>
            <person name="Chen Y."/>
            <person name="Shah S."/>
            <person name="Dougan E. K."/>
            <person name="Thang M."/>
            <person name="Chan C."/>
        </authorList>
    </citation>
    <scope>NUCLEOTIDE SEQUENCE [LARGE SCALE GENOMIC DNA]</scope>
</reference>
<keyword evidence="3" id="KW-0472">Membrane</keyword>
<name>A0ABN9XZA0_9DINO</name>
<gene>
    <name evidence="4" type="ORF">PCOR1329_LOCUS80060</name>
</gene>
<keyword evidence="1" id="KW-0233">DNA recombination</keyword>
<proteinExistence type="predicted"/>
<dbReference type="SUPFAM" id="SSF56349">
    <property type="entry name" value="DNA breaking-rejoining enzymes"/>
    <property type="match status" value="1"/>
</dbReference>
<evidence type="ECO:0000313" key="4">
    <source>
        <dbReference type="EMBL" id="CAK0903879.1"/>
    </source>
</evidence>
<dbReference type="Gene3D" id="1.10.443.10">
    <property type="entry name" value="Intergrase catalytic core"/>
    <property type="match status" value="1"/>
</dbReference>
<feature type="compositionally biased region" description="Basic and acidic residues" evidence="2">
    <location>
        <begin position="728"/>
        <end position="747"/>
    </location>
</feature>
<dbReference type="InterPro" id="IPR013762">
    <property type="entry name" value="Integrase-like_cat_sf"/>
</dbReference>
<evidence type="ECO:0000256" key="1">
    <source>
        <dbReference type="ARBA" id="ARBA00023172"/>
    </source>
</evidence>
<dbReference type="InterPro" id="IPR011010">
    <property type="entry name" value="DNA_brk_join_enz"/>
</dbReference>
<keyword evidence="5" id="KW-1185">Reference proteome</keyword>
<feature type="region of interest" description="Disordered" evidence="2">
    <location>
        <begin position="886"/>
        <end position="910"/>
    </location>
</feature>
<feature type="region of interest" description="Disordered" evidence="2">
    <location>
        <begin position="1289"/>
        <end position="1346"/>
    </location>
</feature>
<dbReference type="Proteomes" id="UP001189429">
    <property type="component" value="Unassembled WGS sequence"/>
</dbReference>
<dbReference type="EMBL" id="CAUYUJ010021306">
    <property type="protein sequence ID" value="CAK0903879.1"/>
    <property type="molecule type" value="Genomic_DNA"/>
</dbReference>
<evidence type="ECO:0008006" key="6">
    <source>
        <dbReference type="Google" id="ProtNLM"/>
    </source>
</evidence>
<feature type="transmembrane region" description="Helical" evidence="3">
    <location>
        <begin position="7"/>
        <end position="28"/>
    </location>
</feature>
<evidence type="ECO:0000313" key="5">
    <source>
        <dbReference type="Proteomes" id="UP001189429"/>
    </source>
</evidence>
<keyword evidence="3" id="KW-1133">Transmembrane helix</keyword>
<sequence length="1751" mass="192279">MTKPFDGLYLSIVSTLLTVSLLTLVDVLSSSNNLSLVSFALLGIAFIRQAGVHGSVFGVGNCSGHIPIYLGLTPASMRNQNQGRIPTWVAKRPSFPGHVEAIAASVDFHLDPTIKLAEVKSVAFAAKQAVLAELAGSYPATPIQKISWMLAAQRAIRRGDGGVVAKACRGFPDLRRFIDTGSGQFSDFDGFQGLMNLLNRERIDHLMHENHELPETHSKKQARAEALRIHWQGIFSEVAVEEEVIDMFILFVDKALPNPVTKMPFYHFVELLEAQSDSAVGPDGLPYSVWWKGGRLMHETLCEIYEALLSGTPLPHQFNVALSVFLPKGTEREDQCVIARQPAITRPIALSNTDNKILSKMIGWYLAPIADSSVDFSQRGFIGGCPLSGLIWALCFDPIIRRMKFQLAQHQCRLGVFAEDLGLSCRHFFESMPVVMSEFRLVKRGAGLTVNTNKTFIVFFGEEGKDWVVEKLLEKGELAEVRAAAARLGDSLAVLQATADVVTSFWPLIWVLVGGLVKDTLDRRRQLFAADGNVVDEPAFMSEMRPGRRFALWYSDDTYWHERVALAYVRPGVWVITAPDGDRYRENLRCRRGTSGAVQAVLVDPGQPVLDRMRGRFYRFKGPLEPSDLVEQVKMAEAESYAITRRAPAPPAAIMMWGGADVEYEPLMASEGARLVPLGGGGAPVHGEEPAPAPLPPPGCRQMRPGSSWARAVPTSAESDILARMRPERENTRSRLTRGEGAADHALDGGTKTPPIVEDARALTVDYDEHGERYKEWRSACAEAGVSPQERTGIEMKLLTDLLYLSGCYDQLNGPSLACIETVARRVCQIIEAYSTGVPGRAIWEGVKHFTPVASASSVAPAELRSHAHRRAKDEMEIESMRVRTRSLQPPGGPGAAPPGAPVNPKGTPKGGAAAYAEWTLPTVDSAQMSLGLADVKDAFHRFRIPSGLASYFGLGSAAAGELSVVGQNLDGVLLGVDDQVDICWASLPMGLSCSLCFCQQAGRQRMKSVPGLTTSTLLQDRGAPGLFRFSERFDPSTGTSAVEGSGICHHIYVDNLGVISCDPVSTSSTLSNASDRFEKVGLRTHEHEVTSGKSNVLGAHLDLEGCRVSLSPARLWKVRQGVLCALRCRKLPGRAWEVLLGHLTFCALINRNMMSVFRSIYAFINKHYCVPTALWETARQEMTAAASLLFVMVPRKQLSKANWDTILAGPWQYLDEGIYTLESRALLLGFQAVARLAGQPSGSASAPAPPTSSRALVPVASLPSASAPRQARLLAPGGELSSRLVTAGRVPPADRPLGNSSDTEATEADRTSDKTSDTDRIVVRPRRRARNLELPRPKRPRVPVEPDRLQGLGLLPLESNAVKATTENQYHELVTLWRSNARDLGEPLGEAAEVGASVARQLQDFFDQGENVSKGEKLVAGLEYFLPEFGRHGGLHLSRSYRALRCWRRRCPPRSRRPLALCIWAAIVWEFCRDNLWNMAVYTLFMLVTYMRPSEPRKLLKDHLPAPAHGLSASWICFAFREEWGQSSKTYATDESVELSCQWVPFLATVVTALKRGRPKGKVFSFLYSSCTRQFRTVCRRLGLTAAPYQARHSGASIDAAMKYRTRAVIKARGRWKADKSVLRYGSKAKIVESVDKLPGSLASHVRMCELRLGDLLGGQIDPSAIVLPDIPSSAQGELGEPRGDAVFVLCCGIFHFPELKYSERDPKVHVKIVDQCAFGTAWRKRTRVMFGNCDEIDVSLCDQYVCAGR</sequence>